<dbReference type="Ensembl" id="ENSSGRT00000044740.1">
    <property type="protein sequence ID" value="ENSSGRP00000041755.1"/>
    <property type="gene ID" value="ENSSGRG00000022662.1"/>
</dbReference>
<dbReference type="InterPro" id="IPR051496">
    <property type="entry name" value="H-rev107_PLA/AT"/>
</dbReference>
<keyword evidence="5" id="KW-1133">Transmembrane helix</keyword>
<dbReference type="PROSITE" id="PS51934">
    <property type="entry name" value="LRAT"/>
    <property type="match status" value="1"/>
</dbReference>
<dbReference type="PANTHER" id="PTHR13943:SF31">
    <property type="entry name" value="PHOSPHOLIPASE A AND ACYLTRANSFERASE 3"/>
    <property type="match status" value="1"/>
</dbReference>
<keyword evidence="5" id="KW-0472">Membrane</keyword>
<reference evidence="7" key="2">
    <citation type="submission" date="2025-09" db="UniProtKB">
        <authorList>
            <consortium name="Ensembl"/>
        </authorList>
    </citation>
    <scope>IDENTIFICATION</scope>
</reference>
<evidence type="ECO:0000256" key="5">
    <source>
        <dbReference type="SAM" id="Phobius"/>
    </source>
</evidence>
<sequence>MISARVPSDCIGCGDEDENSHDSTLSHGVIKLRLCLFVYFEYAPSSGENYILSEHAHAGANSIMSVLHERATVKKEQLYEVVGNNDYRINNLLDEKYKPRPVREMLQDAHSFLGKERPYSVFTKNCEHFVTELRYGKPQSRQVQDAVRTVAAGAGAGLGIGIIAYAVATFLGSKDKEKQTQ</sequence>
<accession>A0A672N1B1</accession>
<keyword evidence="8" id="KW-1185">Reference proteome</keyword>
<organism evidence="7 8">
    <name type="scientific">Sinocyclocheilus grahami</name>
    <name type="common">Dianchi golden-line fish</name>
    <name type="synonym">Barbus grahami</name>
    <dbReference type="NCBI Taxonomy" id="75366"/>
    <lineage>
        <taxon>Eukaryota</taxon>
        <taxon>Metazoa</taxon>
        <taxon>Chordata</taxon>
        <taxon>Craniata</taxon>
        <taxon>Vertebrata</taxon>
        <taxon>Euteleostomi</taxon>
        <taxon>Actinopterygii</taxon>
        <taxon>Neopterygii</taxon>
        <taxon>Teleostei</taxon>
        <taxon>Ostariophysi</taxon>
        <taxon>Cypriniformes</taxon>
        <taxon>Cyprinidae</taxon>
        <taxon>Cyprininae</taxon>
        <taxon>Sinocyclocheilus</taxon>
    </lineage>
</organism>
<proteinExistence type="inferred from homology"/>
<keyword evidence="2" id="KW-0808">Transferase</keyword>
<evidence type="ECO:0000313" key="8">
    <source>
        <dbReference type="Proteomes" id="UP000472262"/>
    </source>
</evidence>
<evidence type="ECO:0000256" key="3">
    <source>
        <dbReference type="ARBA" id="ARBA00022801"/>
    </source>
</evidence>
<feature type="transmembrane region" description="Helical" evidence="5">
    <location>
        <begin position="150"/>
        <end position="171"/>
    </location>
</feature>
<evidence type="ECO:0000256" key="2">
    <source>
        <dbReference type="ARBA" id="ARBA00022679"/>
    </source>
</evidence>
<dbReference type="GO" id="GO:0004623">
    <property type="term" value="F:phospholipase A2 activity"/>
    <property type="evidence" value="ECO:0007669"/>
    <property type="project" value="TreeGrafter"/>
</dbReference>
<comment type="similarity">
    <text evidence="1">Belongs to the H-rev107 family.</text>
</comment>
<dbReference type="GO" id="GO:0016410">
    <property type="term" value="F:N-acyltransferase activity"/>
    <property type="evidence" value="ECO:0007669"/>
    <property type="project" value="TreeGrafter"/>
</dbReference>
<dbReference type="GO" id="GO:0070292">
    <property type="term" value="P:N-acylphosphatidylethanolamine metabolic process"/>
    <property type="evidence" value="ECO:0007669"/>
    <property type="project" value="TreeGrafter"/>
</dbReference>
<evidence type="ECO:0000256" key="1">
    <source>
        <dbReference type="ARBA" id="ARBA00007824"/>
    </source>
</evidence>
<evidence type="ECO:0000259" key="6">
    <source>
        <dbReference type="PROSITE" id="PS51934"/>
    </source>
</evidence>
<dbReference type="InterPro" id="IPR007053">
    <property type="entry name" value="LRAT_dom"/>
</dbReference>
<dbReference type="PANTHER" id="PTHR13943">
    <property type="entry name" value="HRAS-LIKE SUPPRESSOR - RELATED"/>
    <property type="match status" value="1"/>
</dbReference>
<dbReference type="AlphaFoldDB" id="A0A672N1B1"/>
<keyword evidence="5" id="KW-0812">Transmembrane</keyword>
<reference evidence="7" key="1">
    <citation type="submission" date="2025-08" db="UniProtKB">
        <authorList>
            <consortium name="Ensembl"/>
        </authorList>
    </citation>
    <scope>IDENTIFICATION</scope>
</reference>
<dbReference type="GO" id="GO:0005737">
    <property type="term" value="C:cytoplasm"/>
    <property type="evidence" value="ECO:0007669"/>
    <property type="project" value="TreeGrafter"/>
</dbReference>
<dbReference type="InParanoid" id="A0A672N1B1"/>
<feature type="domain" description="LRAT" evidence="6">
    <location>
        <begin position="31"/>
        <end position="142"/>
    </location>
</feature>
<dbReference type="Pfam" id="PF04970">
    <property type="entry name" value="LRAT"/>
    <property type="match status" value="1"/>
</dbReference>
<name>A0A672N1B1_SINGR</name>
<protein>
    <submittedName>
        <fullName evidence="7">Retinoic acid receptor responder 3</fullName>
    </submittedName>
</protein>
<dbReference type="Proteomes" id="UP000472262">
    <property type="component" value="Unassembled WGS sequence"/>
</dbReference>
<evidence type="ECO:0000256" key="4">
    <source>
        <dbReference type="ARBA" id="ARBA00023098"/>
    </source>
</evidence>
<evidence type="ECO:0000313" key="7">
    <source>
        <dbReference type="Ensembl" id="ENSSGRP00000041755.1"/>
    </source>
</evidence>
<dbReference type="GO" id="GO:0008970">
    <property type="term" value="F:phospholipase A1 activity"/>
    <property type="evidence" value="ECO:0007669"/>
    <property type="project" value="TreeGrafter"/>
</dbReference>
<keyword evidence="4" id="KW-0443">Lipid metabolism</keyword>
<dbReference type="Gene3D" id="3.90.1720.10">
    <property type="entry name" value="endopeptidase domain like (from Nostoc punctiforme)"/>
    <property type="match status" value="1"/>
</dbReference>
<keyword evidence="3" id="KW-0378">Hydrolase</keyword>